<feature type="region of interest" description="Disordered" evidence="1">
    <location>
        <begin position="1"/>
        <end position="40"/>
    </location>
</feature>
<evidence type="ECO:0000313" key="2">
    <source>
        <dbReference type="EMBL" id="KAA1054537.1"/>
    </source>
</evidence>
<name>A0A5B0KPD1_9PROT</name>
<evidence type="ECO:0000256" key="1">
    <source>
        <dbReference type="SAM" id="MobiDB-lite"/>
    </source>
</evidence>
<gene>
    <name evidence="2" type="ORF">FH063_006372</name>
</gene>
<dbReference type="AlphaFoldDB" id="A0A5B0KPD1"/>
<dbReference type="EMBL" id="VEWN01000009">
    <property type="protein sequence ID" value="KAA1054537.1"/>
    <property type="molecule type" value="Genomic_DNA"/>
</dbReference>
<organism evidence="2 3">
    <name type="scientific">Azospirillum argentinense</name>
    <dbReference type="NCBI Taxonomy" id="2970906"/>
    <lineage>
        <taxon>Bacteria</taxon>
        <taxon>Pseudomonadati</taxon>
        <taxon>Pseudomonadota</taxon>
        <taxon>Alphaproteobacteria</taxon>
        <taxon>Rhodospirillales</taxon>
        <taxon>Azospirillaceae</taxon>
        <taxon>Azospirillum</taxon>
    </lineage>
</organism>
<comment type="caution">
    <text evidence="2">The sequence shown here is derived from an EMBL/GenBank/DDBJ whole genome shotgun (WGS) entry which is preliminary data.</text>
</comment>
<accession>A0A5B0KPD1</accession>
<dbReference type="Proteomes" id="UP000325333">
    <property type="component" value="Unassembled WGS sequence"/>
</dbReference>
<protein>
    <submittedName>
        <fullName evidence="2">Uncharacterized protein</fullName>
    </submittedName>
</protein>
<proteinExistence type="predicted"/>
<evidence type="ECO:0000313" key="3">
    <source>
        <dbReference type="Proteomes" id="UP000325333"/>
    </source>
</evidence>
<sequence>MERHPEKIGGALAGENPRLGISRRWRGGAGPPILRPCADA</sequence>
<reference evidence="2 3" key="1">
    <citation type="submission" date="2019-07" db="EMBL/GenBank/DDBJ databases">
        <title>Genome sequencing of the stress-tolerant strain Azospirillum brasilense Az19.</title>
        <authorList>
            <person name="Maroniche G.A."/>
            <person name="Garcia J.E."/>
            <person name="Pagnussat L."/>
            <person name="Amenta M."/>
            <person name="Creus C.M."/>
        </authorList>
    </citation>
    <scope>NUCLEOTIDE SEQUENCE [LARGE SCALE GENOMIC DNA]</scope>
    <source>
        <strain evidence="2 3">Az19</strain>
    </source>
</reference>